<proteinExistence type="inferred from homology"/>
<keyword evidence="9" id="KW-0732">Signal</keyword>
<comment type="subcellular location">
    <subcellularLocation>
        <location evidence="1">Cell outer membrane</location>
    </subcellularLocation>
</comment>
<evidence type="ECO:0000256" key="8">
    <source>
        <dbReference type="SAM" id="Coils"/>
    </source>
</evidence>
<name>A0ABP8HAS2_9SPHI</name>
<feature type="coiled-coil region" evidence="8">
    <location>
        <begin position="331"/>
        <end position="358"/>
    </location>
</feature>
<dbReference type="PANTHER" id="PTHR30026">
    <property type="entry name" value="OUTER MEMBRANE PROTEIN TOLC"/>
    <property type="match status" value="1"/>
</dbReference>
<evidence type="ECO:0000256" key="3">
    <source>
        <dbReference type="ARBA" id="ARBA00022448"/>
    </source>
</evidence>
<dbReference type="SUPFAM" id="SSF56954">
    <property type="entry name" value="Outer membrane efflux proteins (OEP)"/>
    <property type="match status" value="1"/>
</dbReference>
<evidence type="ECO:0000256" key="4">
    <source>
        <dbReference type="ARBA" id="ARBA00022452"/>
    </source>
</evidence>
<evidence type="ECO:0000256" key="2">
    <source>
        <dbReference type="ARBA" id="ARBA00007613"/>
    </source>
</evidence>
<feature type="chain" id="PRO_5047481509" evidence="9">
    <location>
        <begin position="23"/>
        <end position="439"/>
    </location>
</feature>
<reference evidence="11" key="1">
    <citation type="journal article" date="2019" name="Int. J. Syst. Evol. Microbiol.">
        <title>The Global Catalogue of Microorganisms (GCM) 10K type strain sequencing project: providing services to taxonomists for standard genome sequencing and annotation.</title>
        <authorList>
            <consortium name="The Broad Institute Genomics Platform"/>
            <consortium name="The Broad Institute Genome Sequencing Center for Infectious Disease"/>
            <person name="Wu L."/>
            <person name="Ma J."/>
        </authorList>
    </citation>
    <scope>NUCLEOTIDE SEQUENCE [LARGE SCALE GENOMIC DNA]</scope>
    <source>
        <strain evidence="11">JCM 17705</strain>
    </source>
</reference>
<dbReference type="EMBL" id="BAABFT010000017">
    <property type="protein sequence ID" value="GAA4336517.1"/>
    <property type="molecule type" value="Genomic_DNA"/>
</dbReference>
<organism evidence="10 11">
    <name type="scientific">Mucilaginibacter gynuensis</name>
    <dbReference type="NCBI Taxonomy" id="1302236"/>
    <lineage>
        <taxon>Bacteria</taxon>
        <taxon>Pseudomonadati</taxon>
        <taxon>Bacteroidota</taxon>
        <taxon>Sphingobacteriia</taxon>
        <taxon>Sphingobacteriales</taxon>
        <taxon>Sphingobacteriaceae</taxon>
        <taxon>Mucilaginibacter</taxon>
    </lineage>
</organism>
<keyword evidence="8" id="KW-0175">Coiled coil</keyword>
<evidence type="ECO:0000256" key="7">
    <source>
        <dbReference type="ARBA" id="ARBA00023237"/>
    </source>
</evidence>
<dbReference type="PANTHER" id="PTHR30026:SF20">
    <property type="entry name" value="OUTER MEMBRANE PROTEIN TOLC"/>
    <property type="match status" value="1"/>
</dbReference>
<dbReference type="Proteomes" id="UP001500582">
    <property type="component" value="Unassembled WGS sequence"/>
</dbReference>
<dbReference type="InterPro" id="IPR003423">
    <property type="entry name" value="OMP_efflux"/>
</dbReference>
<dbReference type="Pfam" id="PF02321">
    <property type="entry name" value="OEP"/>
    <property type="match status" value="2"/>
</dbReference>
<evidence type="ECO:0000313" key="11">
    <source>
        <dbReference type="Proteomes" id="UP001500582"/>
    </source>
</evidence>
<feature type="signal peptide" evidence="9">
    <location>
        <begin position="1"/>
        <end position="22"/>
    </location>
</feature>
<evidence type="ECO:0000256" key="9">
    <source>
        <dbReference type="SAM" id="SignalP"/>
    </source>
</evidence>
<evidence type="ECO:0000313" key="10">
    <source>
        <dbReference type="EMBL" id="GAA4336517.1"/>
    </source>
</evidence>
<evidence type="ECO:0000256" key="5">
    <source>
        <dbReference type="ARBA" id="ARBA00022692"/>
    </source>
</evidence>
<dbReference type="Gene3D" id="1.20.1600.10">
    <property type="entry name" value="Outer membrane efflux proteins (OEP)"/>
    <property type="match status" value="1"/>
</dbReference>
<sequence length="439" mass="48839">MNMKKTLFLILSLGVFTITAHAQNPQRLTLREAIEIALKNNYNIQLSQNRSTISKNNVTLGNAGILPVVSADITSSNSIQTTNQTRADGTTNNITNAKNTGITYGANLNWTIFDGFAMFANYDQLKELEKLGQIGLQDTIQSTVANVINTYYSLISQNDQIKALNGVLAISRTQAKYANDKYSVGRASKLEVNTALVNANIDTANLINQIQQFKTTKIQLNQLLVRDLQTDFVVADTIIVDESLKLGDIINDAQSKNPSVLASQINKRLAEINLRQVKATRYPQISVTSGYTISDSKNPSGFARVQNSKGFNYGLTASINIFDGFNQWRRERNAKLQINNAELSYKQTQQNIEAIVSNFYISYSSGLDLIKLGQTNVTLAKHNLDLSLEKYRLGNITPLEIREAQRNYLDAQSRFSAAQYQSKMAEVTLKQITNSINIQ</sequence>
<accession>A0ABP8HAS2</accession>
<comment type="caution">
    <text evidence="10">The sequence shown here is derived from an EMBL/GenBank/DDBJ whole genome shotgun (WGS) entry which is preliminary data.</text>
</comment>
<keyword evidence="5" id="KW-0812">Transmembrane</keyword>
<evidence type="ECO:0000256" key="1">
    <source>
        <dbReference type="ARBA" id="ARBA00004442"/>
    </source>
</evidence>
<comment type="similarity">
    <text evidence="2">Belongs to the outer membrane factor (OMF) (TC 1.B.17) family.</text>
</comment>
<evidence type="ECO:0000256" key="6">
    <source>
        <dbReference type="ARBA" id="ARBA00023136"/>
    </source>
</evidence>
<keyword evidence="6" id="KW-0472">Membrane</keyword>
<keyword evidence="11" id="KW-1185">Reference proteome</keyword>
<gene>
    <name evidence="10" type="ORF">GCM10023149_45410</name>
</gene>
<keyword evidence="3" id="KW-0813">Transport</keyword>
<keyword evidence="7" id="KW-0998">Cell outer membrane</keyword>
<keyword evidence="4" id="KW-1134">Transmembrane beta strand</keyword>
<protein>
    <submittedName>
        <fullName evidence="10">TolC family protein</fullName>
    </submittedName>
</protein>
<dbReference type="InterPro" id="IPR051906">
    <property type="entry name" value="TolC-like"/>
</dbReference>